<evidence type="ECO:0000313" key="4">
    <source>
        <dbReference type="Proteomes" id="UP000281725"/>
    </source>
</evidence>
<dbReference type="AlphaFoldDB" id="A0A3A9ILS2"/>
<evidence type="ECO:0000313" key="3">
    <source>
        <dbReference type="EMBL" id="RKJ89728.1"/>
    </source>
</evidence>
<dbReference type="EMBL" id="RAWX01000004">
    <property type="protein sequence ID" value="RKJ86475.1"/>
    <property type="molecule type" value="Genomic_DNA"/>
</dbReference>
<dbReference type="Proteomes" id="UP000281725">
    <property type="component" value="Unassembled WGS sequence"/>
</dbReference>
<dbReference type="EMBL" id="RAWX01000002">
    <property type="protein sequence ID" value="RKJ89728.1"/>
    <property type="molecule type" value="Genomic_DNA"/>
</dbReference>
<dbReference type="EMBL" id="RAWX01000002">
    <property type="protein sequence ID" value="RKJ88956.1"/>
    <property type="molecule type" value="Genomic_DNA"/>
</dbReference>
<evidence type="ECO:0000313" key="2">
    <source>
        <dbReference type="EMBL" id="RKJ88956.1"/>
    </source>
</evidence>
<evidence type="ECO:0000313" key="1">
    <source>
        <dbReference type="EMBL" id="RKJ86475.1"/>
    </source>
</evidence>
<reference evidence="3 4" key="1">
    <citation type="submission" date="2018-09" db="EMBL/GenBank/DDBJ databases">
        <title>Genome sequencing of Aeromonas veronii MS-17-88.</title>
        <authorList>
            <person name="Tekedar H.C."/>
            <person name="Arick M.A."/>
            <person name="Hsu C.-Y."/>
            <person name="Thrash A."/>
            <person name="Karsi A."/>
            <person name="Lawrence M.L."/>
            <person name="Abdelhamed H."/>
        </authorList>
    </citation>
    <scope>NUCLEOTIDE SEQUENCE [LARGE SCALE GENOMIC DNA]</scope>
    <source>
        <strain evidence="3 4">MS 17-88</strain>
    </source>
</reference>
<comment type="caution">
    <text evidence="3">The sequence shown here is derived from an EMBL/GenBank/DDBJ whole genome shotgun (WGS) entry which is preliminary data.</text>
</comment>
<name>A0A3A9ILS2_AERVE</name>
<accession>A0A3A9ILS2</accession>
<proteinExistence type="predicted"/>
<gene>
    <name evidence="2" type="ORF">D6R50_06580</name>
    <name evidence="3" type="ORF">D6R50_10855</name>
    <name evidence="1" type="ORF">D6R50_19710</name>
</gene>
<sequence length="179" mass="19896">MHWGNFSDPGYRLVLARLYPENGPYGIRVTKECFAELNRGTVNYERVTKGRFNNSLRGPAFVEANLLPWSRTITGRVSLHISLTADVADRVLSTVVPVGEMRVVGTTLRITGGMGLPTTVTWSRTRLSEYDPVVTLNGVAVSEGVAYATSDTVIPINWQFRPSAPGEFKDNYRFTVRVN</sequence>
<organism evidence="3 4">
    <name type="scientific">Aeromonas veronii</name>
    <dbReference type="NCBI Taxonomy" id="654"/>
    <lineage>
        <taxon>Bacteria</taxon>
        <taxon>Pseudomonadati</taxon>
        <taxon>Pseudomonadota</taxon>
        <taxon>Gammaproteobacteria</taxon>
        <taxon>Aeromonadales</taxon>
        <taxon>Aeromonadaceae</taxon>
        <taxon>Aeromonas</taxon>
    </lineage>
</organism>
<protein>
    <submittedName>
        <fullName evidence="3">Uncharacterized protein</fullName>
    </submittedName>
</protein>